<evidence type="ECO:0000313" key="11">
    <source>
        <dbReference type="Proteomes" id="UP000218387"/>
    </source>
</evidence>
<feature type="domain" description="Glutamate/phenylalanine/leucine/valine/L-tryptophan dehydrogenase C-terminal" evidence="9">
    <location>
        <begin position="186"/>
        <end position="420"/>
    </location>
</feature>
<dbReference type="PANTHER" id="PTHR11606:SF13">
    <property type="entry name" value="GLUTAMATE DEHYDROGENASE 1, MITOCHONDRIAL"/>
    <property type="match status" value="1"/>
</dbReference>
<dbReference type="InterPro" id="IPR033524">
    <property type="entry name" value="Glu/Leu/Phe/Val_DH_AS"/>
</dbReference>
<evidence type="ECO:0000256" key="5">
    <source>
        <dbReference type="PIRSR" id="PIRSR000185-1"/>
    </source>
</evidence>
<dbReference type="Pfam" id="PF02812">
    <property type="entry name" value="ELFV_dehydrog_N"/>
    <property type="match status" value="1"/>
</dbReference>
<evidence type="ECO:0000256" key="1">
    <source>
        <dbReference type="ARBA" id="ARBA00006382"/>
    </source>
</evidence>
<comment type="similarity">
    <text evidence="1 4 8">Belongs to the Glu/Leu/Phe/Val dehydrogenases family.</text>
</comment>
<dbReference type="InterPro" id="IPR006097">
    <property type="entry name" value="Glu/Leu/Phe/Val/Trp_DH_dimer"/>
</dbReference>
<dbReference type="Gene3D" id="3.40.50.720">
    <property type="entry name" value="NAD(P)-binding Rossmann-like Domain"/>
    <property type="match status" value="1"/>
</dbReference>
<dbReference type="PIRSF" id="PIRSF000185">
    <property type="entry name" value="Glu_DH"/>
    <property type="match status" value="1"/>
</dbReference>
<dbReference type="Gene3D" id="3.40.50.10860">
    <property type="entry name" value="Leucine Dehydrogenase, chain A, domain 1"/>
    <property type="match status" value="1"/>
</dbReference>
<dbReference type="Pfam" id="PF00208">
    <property type="entry name" value="ELFV_dehydrog"/>
    <property type="match status" value="1"/>
</dbReference>
<evidence type="ECO:0000256" key="2">
    <source>
        <dbReference type="ARBA" id="ARBA00012896"/>
    </source>
</evidence>
<dbReference type="FunFam" id="3.40.50.10860:FF:000003">
    <property type="entry name" value="Glutamate dehydrogenase"/>
    <property type="match status" value="1"/>
</dbReference>
<feature type="site" description="Important for catalysis" evidence="7">
    <location>
        <position position="149"/>
    </location>
</feature>
<reference evidence="10 11" key="1">
    <citation type="submission" date="2018-05" db="EMBL/GenBank/DDBJ databases">
        <title>Genome comparison of Eubacterium sp.</title>
        <authorList>
            <person name="Feng Y."/>
            <person name="Sanchez-Andrea I."/>
            <person name="Stams A.J.M."/>
            <person name="De Vos W.M."/>
        </authorList>
    </citation>
    <scope>NUCLEOTIDE SEQUENCE [LARGE SCALE GENOMIC DNA]</scope>
    <source>
        <strain evidence="10 11">YI</strain>
    </source>
</reference>
<name>A0A4P9C9J3_EUBML</name>
<evidence type="ECO:0000259" key="9">
    <source>
        <dbReference type="SMART" id="SM00839"/>
    </source>
</evidence>
<dbReference type="SUPFAM" id="SSF53223">
    <property type="entry name" value="Aminoacid dehydrogenase-like, N-terminal domain"/>
    <property type="match status" value="1"/>
</dbReference>
<proteinExistence type="inferred from homology"/>
<keyword evidence="6" id="KW-0547">Nucleotide-binding</keyword>
<dbReference type="AlphaFoldDB" id="A0A4P9C9J3"/>
<dbReference type="GO" id="GO:0000166">
    <property type="term" value="F:nucleotide binding"/>
    <property type="evidence" value="ECO:0007669"/>
    <property type="project" value="UniProtKB-KW"/>
</dbReference>
<accession>A0A4P9C9J3</accession>
<dbReference type="EMBL" id="CP029487">
    <property type="protein sequence ID" value="QCT72073.1"/>
    <property type="molecule type" value="Genomic_DNA"/>
</dbReference>
<feature type="binding site" evidence="6">
    <location>
        <position position="97"/>
    </location>
    <ligand>
        <name>substrate</name>
    </ligand>
</feature>
<evidence type="ECO:0000256" key="7">
    <source>
        <dbReference type="PIRSR" id="PIRSR000185-3"/>
    </source>
</evidence>
<dbReference type="GO" id="GO:0006538">
    <property type="term" value="P:L-glutamate catabolic process"/>
    <property type="evidence" value="ECO:0007669"/>
    <property type="project" value="TreeGrafter"/>
</dbReference>
<evidence type="ECO:0000256" key="4">
    <source>
        <dbReference type="PIRNR" id="PIRNR000185"/>
    </source>
</evidence>
<protein>
    <recommendedName>
        <fullName evidence="2 4">Glutamate dehydrogenase</fullName>
    </recommendedName>
</protein>
<dbReference type="SUPFAM" id="SSF51735">
    <property type="entry name" value="NAD(P)-binding Rossmann-fold domains"/>
    <property type="match status" value="1"/>
</dbReference>
<evidence type="ECO:0000256" key="3">
    <source>
        <dbReference type="ARBA" id="ARBA00023002"/>
    </source>
</evidence>
<feature type="binding site" evidence="6">
    <location>
        <position position="356"/>
    </location>
    <ligand>
        <name>substrate</name>
    </ligand>
</feature>
<evidence type="ECO:0000256" key="8">
    <source>
        <dbReference type="RuleBase" id="RU004417"/>
    </source>
</evidence>
<dbReference type="InterPro" id="IPR033922">
    <property type="entry name" value="NAD_bind_Glu_DH"/>
</dbReference>
<evidence type="ECO:0000256" key="6">
    <source>
        <dbReference type="PIRSR" id="PIRSR000185-2"/>
    </source>
</evidence>
<feature type="binding site" evidence="6">
    <location>
        <position position="193"/>
    </location>
    <ligand>
        <name>NAD(+)</name>
        <dbReference type="ChEBI" id="CHEBI:57540"/>
    </ligand>
</feature>
<gene>
    <name evidence="10" type="ORF">CPZ25_012280</name>
</gene>
<evidence type="ECO:0000313" key="10">
    <source>
        <dbReference type="EMBL" id="QCT72073.1"/>
    </source>
</evidence>
<keyword evidence="11" id="KW-1185">Reference proteome</keyword>
<dbReference type="InterPro" id="IPR014362">
    <property type="entry name" value="Glu_DH"/>
</dbReference>
<keyword evidence="6" id="KW-0520">NAD</keyword>
<dbReference type="CDD" id="cd01076">
    <property type="entry name" value="NAD_bind_1_Glu_DH"/>
    <property type="match status" value="1"/>
</dbReference>
<dbReference type="PRINTS" id="PR00082">
    <property type="entry name" value="GLFDHDRGNASE"/>
</dbReference>
<dbReference type="KEGG" id="emt:CPZ25_012280"/>
<feature type="binding site" evidence="6">
    <location>
        <position position="224"/>
    </location>
    <ligand>
        <name>NAD(+)</name>
        <dbReference type="ChEBI" id="CHEBI:57540"/>
    </ligand>
</feature>
<dbReference type="SMART" id="SM00839">
    <property type="entry name" value="ELFV_dehydrog"/>
    <property type="match status" value="1"/>
</dbReference>
<dbReference type="PANTHER" id="PTHR11606">
    <property type="entry name" value="GLUTAMATE DEHYDROGENASE"/>
    <property type="match status" value="1"/>
</dbReference>
<keyword evidence="3 4" id="KW-0560">Oxidoreductase</keyword>
<dbReference type="InterPro" id="IPR006095">
    <property type="entry name" value="Glu/Leu/Phe/Val/Trp_DH"/>
</dbReference>
<feature type="binding site" evidence="6">
    <location>
        <position position="73"/>
    </location>
    <ligand>
        <name>substrate</name>
    </ligand>
</feature>
<dbReference type="PROSITE" id="PS00074">
    <property type="entry name" value="GLFV_DEHYDROGENASE"/>
    <property type="match status" value="1"/>
</dbReference>
<dbReference type="RefSeq" id="WP_096920560.1">
    <property type="nucleotide sequence ID" value="NZ_CP029487.1"/>
</dbReference>
<dbReference type="GO" id="GO:0004352">
    <property type="term" value="F:glutamate dehydrogenase (NAD+) activity"/>
    <property type="evidence" value="ECO:0007669"/>
    <property type="project" value="TreeGrafter"/>
</dbReference>
<dbReference type="Proteomes" id="UP000218387">
    <property type="component" value="Chromosome"/>
</dbReference>
<dbReference type="InterPro" id="IPR046346">
    <property type="entry name" value="Aminoacid_DH-like_N_sf"/>
</dbReference>
<sequence>MNNQKSEYNPYDNFLEVVDTAAGKLGLDKNEYITITYPERELQVAVPVHMDDGSIRVFKGYRVQHSSGRGPSKGGIRFHPNVNIDEVKALAAWMTFKCAVVNIPYGGAKGGVEVDPSELSRGEMERLTRRYTAAILPLIGPERDIPAPDVNTNAEVMGWIMDTYSMFKGYSVPGVVTGKPIDIGGSLGRNEATGRGVSIVAMEAFKYLGIDSPSLHIAVQGMGNVGGTTARLLSEAGYKIVGVSDVSGGYYKADGLDIRDLEAYIANSSTHSLEGYSAEGVEKIDNDGLLCCDCDVLIPCALENQITADNADRIQAKLIVEGANGPTSVEADEILTKRNIAVIPDILANAGGVVVSYFEWVQNTQNLTWDEDNVNSTLRKIMIDSFGDVQNIHDTDGVTFRVAAYILGLKRLSMATRIRGIFP</sequence>
<dbReference type="InterPro" id="IPR036291">
    <property type="entry name" value="NAD(P)-bd_dom_sf"/>
</dbReference>
<organism evidence="10 11">
    <name type="scientific">Eubacterium maltosivorans</name>
    <dbReference type="NCBI Taxonomy" id="2041044"/>
    <lineage>
        <taxon>Bacteria</taxon>
        <taxon>Bacillati</taxon>
        <taxon>Bacillota</taxon>
        <taxon>Clostridia</taxon>
        <taxon>Eubacteriales</taxon>
        <taxon>Eubacteriaceae</taxon>
        <taxon>Eubacterium</taxon>
    </lineage>
</organism>
<dbReference type="InterPro" id="IPR006096">
    <property type="entry name" value="Glu/Leu/Phe/Val/Trp_DH_C"/>
</dbReference>
<feature type="active site" description="Proton donor" evidence="5">
    <location>
        <position position="109"/>
    </location>
</feature>